<dbReference type="Proteomes" id="UP000241890">
    <property type="component" value="Unassembled WGS sequence"/>
</dbReference>
<dbReference type="Gene3D" id="1.10.3970.10">
    <property type="entry name" value="BSD domain"/>
    <property type="match status" value="1"/>
</dbReference>
<evidence type="ECO:0000259" key="2">
    <source>
        <dbReference type="PROSITE" id="PS50858"/>
    </source>
</evidence>
<feature type="compositionally biased region" description="Basic and acidic residues" evidence="1">
    <location>
        <begin position="244"/>
        <end position="262"/>
    </location>
</feature>
<feature type="region of interest" description="Disordered" evidence="1">
    <location>
        <begin position="146"/>
        <end position="221"/>
    </location>
</feature>
<accession>A0A2R5GKQ3</accession>
<dbReference type="InterPro" id="IPR005607">
    <property type="entry name" value="BSD_dom"/>
</dbReference>
<dbReference type="InterPro" id="IPR051494">
    <property type="entry name" value="BSD_domain-containing"/>
</dbReference>
<evidence type="ECO:0000256" key="1">
    <source>
        <dbReference type="SAM" id="MobiDB-lite"/>
    </source>
</evidence>
<feature type="region of interest" description="Disordered" evidence="1">
    <location>
        <begin position="244"/>
        <end position="399"/>
    </location>
</feature>
<dbReference type="PANTHER" id="PTHR16019">
    <property type="entry name" value="SYNAPSE-ASSOCIATED PROTEIN"/>
    <property type="match status" value="1"/>
</dbReference>
<gene>
    <name evidence="3" type="ORF">FCC1311_074362</name>
</gene>
<evidence type="ECO:0000313" key="4">
    <source>
        <dbReference type="Proteomes" id="UP000241890"/>
    </source>
</evidence>
<dbReference type="GO" id="GO:0005737">
    <property type="term" value="C:cytoplasm"/>
    <property type="evidence" value="ECO:0007669"/>
    <property type="project" value="TreeGrafter"/>
</dbReference>
<dbReference type="AlphaFoldDB" id="A0A2R5GKQ3"/>
<dbReference type="EMBL" id="BEYU01000093">
    <property type="protein sequence ID" value="GBG31215.1"/>
    <property type="molecule type" value="Genomic_DNA"/>
</dbReference>
<protein>
    <recommendedName>
        <fullName evidence="2">BSD domain-containing protein</fullName>
    </recommendedName>
</protein>
<feature type="compositionally biased region" description="Low complexity" evidence="1">
    <location>
        <begin position="263"/>
        <end position="277"/>
    </location>
</feature>
<feature type="compositionally biased region" description="Acidic residues" evidence="1">
    <location>
        <begin position="348"/>
        <end position="366"/>
    </location>
</feature>
<feature type="compositionally biased region" description="Acidic residues" evidence="1">
    <location>
        <begin position="146"/>
        <end position="171"/>
    </location>
</feature>
<feature type="domain" description="BSD" evidence="2">
    <location>
        <begin position="106"/>
        <end position="135"/>
    </location>
</feature>
<dbReference type="PROSITE" id="PS50858">
    <property type="entry name" value="BSD"/>
    <property type="match status" value="1"/>
</dbReference>
<proteinExistence type="predicted"/>
<comment type="caution">
    <text evidence="3">The sequence shown here is derived from an EMBL/GenBank/DDBJ whole genome shotgun (WGS) entry which is preliminary data.</text>
</comment>
<dbReference type="PANTHER" id="PTHR16019:SF5">
    <property type="entry name" value="BSD DOMAIN-CONTAINING PROTEIN 1"/>
    <property type="match status" value="1"/>
</dbReference>
<keyword evidence="4" id="KW-1185">Reference proteome</keyword>
<sequence>MFSGLLNQYKRELNEFVETVREDTSQVLSSAAEKLSKLNVDGDDSDEDKGAHAAAASLKLARIPDFETFLEVDLEHGDQLAPFEDFASSFQLSSREDQIKAAGDALLDLYDAYVPDRMTHESFWMRYFYFQHVQRRARLLAGDMGQQDEELSWGDDDEEEDLEDDDEDQEDQDRAAGDSSNTKSSANDVDDDAASADARAGPTRSSSKKDGRGSALAGAKVRAAMAEQTVEDLRTQVERLTARVAELERENESLRREQERASTAEPMATEAAPAVPAEDVEDRVQMDEIEQMQKEDVASSKPKADDEEDDSDLGVWEVDDSVVDGGSSSTTEPPVLSDDNAAENKDEIQEEEQEEVFDDEAGETAAEDASKQEDTQDGAKEEHEEAGDEEEEDGWGSWE</sequence>
<reference evidence="3 4" key="1">
    <citation type="submission" date="2017-12" db="EMBL/GenBank/DDBJ databases">
        <title>Sequencing, de novo assembly and annotation of complete genome of a new Thraustochytrid species, strain FCC1311.</title>
        <authorList>
            <person name="Sedici K."/>
            <person name="Godart F."/>
            <person name="Aiese Cigliano R."/>
            <person name="Sanseverino W."/>
            <person name="Barakat M."/>
            <person name="Ortet P."/>
            <person name="Marechal E."/>
            <person name="Cagnac O."/>
            <person name="Amato A."/>
        </authorList>
    </citation>
    <scope>NUCLEOTIDE SEQUENCE [LARGE SCALE GENOMIC DNA]</scope>
</reference>
<organism evidence="3 4">
    <name type="scientific">Hondaea fermentalgiana</name>
    <dbReference type="NCBI Taxonomy" id="2315210"/>
    <lineage>
        <taxon>Eukaryota</taxon>
        <taxon>Sar</taxon>
        <taxon>Stramenopiles</taxon>
        <taxon>Bigyra</taxon>
        <taxon>Labyrinthulomycetes</taxon>
        <taxon>Thraustochytrida</taxon>
        <taxon>Thraustochytriidae</taxon>
        <taxon>Hondaea</taxon>
    </lineage>
</organism>
<feature type="compositionally biased region" description="Acidic residues" evidence="1">
    <location>
        <begin position="384"/>
        <end position="399"/>
    </location>
</feature>
<feature type="compositionally biased region" description="Basic and acidic residues" evidence="1">
    <location>
        <begin position="368"/>
        <end position="383"/>
    </location>
</feature>
<dbReference type="InParanoid" id="A0A2R5GKQ3"/>
<dbReference type="InterPro" id="IPR035925">
    <property type="entry name" value="BSD_dom_sf"/>
</dbReference>
<dbReference type="SUPFAM" id="SSF140383">
    <property type="entry name" value="BSD domain-like"/>
    <property type="match status" value="1"/>
</dbReference>
<dbReference type="Pfam" id="PF03909">
    <property type="entry name" value="BSD"/>
    <property type="match status" value="1"/>
</dbReference>
<feature type="compositionally biased region" description="Acidic residues" evidence="1">
    <location>
        <begin position="305"/>
        <end position="322"/>
    </location>
</feature>
<feature type="compositionally biased region" description="Basic and acidic residues" evidence="1">
    <location>
        <begin position="282"/>
        <end position="304"/>
    </location>
</feature>
<name>A0A2R5GKQ3_9STRA</name>
<evidence type="ECO:0000313" key="3">
    <source>
        <dbReference type="EMBL" id="GBG31215.1"/>
    </source>
</evidence>